<protein>
    <recommendedName>
        <fullName evidence="2">C-type lectin domain-containing protein</fullName>
    </recommendedName>
</protein>
<dbReference type="InterPro" id="IPR050976">
    <property type="entry name" value="Snaclec"/>
</dbReference>
<name>A0AAV5STL3_9BILA</name>
<evidence type="ECO:0000313" key="3">
    <source>
        <dbReference type="EMBL" id="GMS86478.1"/>
    </source>
</evidence>
<dbReference type="PROSITE" id="PS00615">
    <property type="entry name" value="C_TYPE_LECTIN_1"/>
    <property type="match status" value="1"/>
</dbReference>
<dbReference type="InterPro" id="IPR016186">
    <property type="entry name" value="C-type_lectin-like/link_sf"/>
</dbReference>
<keyword evidence="1" id="KW-1015">Disulfide bond</keyword>
<accession>A0AAV5STL3</accession>
<feature type="domain" description="C-type lectin" evidence="2">
    <location>
        <begin position="90"/>
        <end position="207"/>
    </location>
</feature>
<dbReference type="SMART" id="SM00034">
    <property type="entry name" value="CLECT"/>
    <property type="match status" value="1"/>
</dbReference>
<dbReference type="PANTHER" id="PTHR22991:SF40">
    <property type="entry name" value="PROTEIN CBG13490"/>
    <property type="match status" value="1"/>
</dbReference>
<dbReference type="CDD" id="cd00037">
    <property type="entry name" value="CLECT"/>
    <property type="match status" value="1"/>
</dbReference>
<organism evidence="3 4">
    <name type="scientific">Pristionchus entomophagus</name>
    <dbReference type="NCBI Taxonomy" id="358040"/>
    <lineage>
        <taxon>Eukaryota</taxon>
        <taxon>Metazoa</taxon>
        <taxon>Ecdysozoa</taxon>
        <taxon>Nematoda</taxon>
        <taxon>Chromadorea</taxon>
        <taxon>Rhabditida</taxon>
        <taxon>Rhabditina</taxon>
        <taxon>Diplogasteromorpha</taxon>
        <taxon>Diplogasteroidea</taxon>
        <taxon>Neodiplogasteridae</taxon>
        <taxon>Pristionchus</taxon>
    </lineage>
</organism>
<comment type="caution">
    <text evidence="3">The sequence shown here is derived from an EMBL/GenBank/DDBJ whole genome shotgun (WGS) entry which is preliminary data.</text>
</comment>
<evidence type="ECO:0000313" key="4">
    <source>
        <dbReference type="Proteomes" id="UP001432027"/>
    </source>
</evidence>
<keyword evidence="4" id="KW-1185">Reference proteome</keyword>
<dbReference type="InterPro" id="IPR035914">
    <property type="entry name" value="Sperma_CUB_dom_sf"/>
</dbReference>
<dbReference type="SUPFAM" id="SSF49854">
    <property type="entry name" value="Spermadhesin, CUB domain"/>
    <property type="match status" value="1"/>
</dbReference>
<reference evidence="3" key="1">
    <citation type="submission" date="2023-10" db="EMBL/GenBank/DDBJ databases">
        <title>Genome assembly of Pristionchus species.</title>
        <authorList>
            <person name="Yoshida K."/>
            <person name="Sommer R.J."/>
        </authorList>
    </citation>
    <scope>NUCLEOTIDE SEQUENCE</scope>
    <source>
        <strain evidence="3">RS0144</strain>
    </source>
</reference>
<dbReference type="SUPFAM" id="SSF56436">
    <property type="entry name" value="C-type lectin-like"/>
    <property type="match status" value="1"/>
</dbReference>
<dbReference type="EMBL" id="BTSX01000002">
    <property type="protein sequence ID" value="GMS86478.1"/>
    <property type="molecule type" value="Genomic_DNA"/>
</dbReference>
<dbReference type="AlphaFoldDB" id="A0AAV5STL3"/>
<dbReference type="InterPro" id="IPR018378">
    <property type="entry name" value="C-type_lectin_CS"/>
</dbReference>
<gene>
    <name evidence="3" type="ORF">PENTCL1PPCAC_8653</name>
</gene>
<evidence type="ECO:0000256" key="1">
    <source>
        <dbReference type="ARBA" id="ARBA00023157"/>
    </source>
</evidence>
<dbReference type="Gene3D" id="3.10.100.10">
    <property type="entry name" value="Mannose-Binding Protein A, subunit A"/>
    <property type="match status" value="1"/>
</dbReference>
<dbReference type="PROSITE" id="PS50041">
    <property type="entry name" value="C_TYPE_LECTIN_2"/>
    <property type="match status" value="1"/>
</dbReference>
<dbReference type="Pfam" id="PF00059">
    <property type="entry name" value="Lectin_C"/>
    <property type="match status" value="1"/>
</dbReference>
<dbReference type="InterPro" id="IPR001304">
    <property type="entry name" value="C-type_lectin-like"/>
</dbReference>
<sequence>MTSGIVCNYSTSKWQWIDGSSVNFKPSHYDPVLNEKTCASLYPGSWFNNRNGSWSFDKTAKSDTFLLSCTTDITPPKLTTECLDFEQFESGSACYQVSNTPVNWTVADKYCKSVGASLASVHSEQGNGFLRSLAYSRGLLNGLLLGASSTEKLDDFKWRDGSEWNYTNFVSGFPVHGYGSCLAMATNGISGQWINTECSTKMPFACSRKRFSEGATKKCLNDSVKEGDIIVSPGFPLNGSIPCDFFLKVNGGGLVEVEIILLEANSCCDHLVLTEGSVGGTVIANLTGAITSVTYRTEKMNMMRVSWQPRGGVNVRGLVMTFRGV</sequence>
<dbReference type="InterPro" id="IPR016187">
    <property type="entry name" value="CTDL_fold"/>
</dbReference>
<evidence type="ECO:0000259" key="2">
    <source>
        <dbReference type="PROSITE" id="PS50041"/>
    </source>
</evidence>
<dbReference type="Proteomes" id="UP001432027">
    <property type="component" value="Unassembled WGS sequence"/>
</dbReference>
<dbReference type="PANTHER" id="PTHR22991">
    <property type="entry name" value="PROTEIN CBG13490"/>
    <property type="match status" value="1"/>
</dbReference>
<proteinExistence type="predicted"/>